<feature type="chain" id="PRO_5008143049" evidence="1">
    <location>
        <begin position="25"/>
        <end position="59"/>
    </location>
</feature>
<evidence type="ECO:0000313" key="3">
    <source>
        <dbReference type="Proteomes" id="UP000076407"/>
    </source>
</evidence>
<protein>
    <submittedName>
        <fullName evidence="2">Uncharacterized protein</fullName>
    </submittedName>
</protein>
<accession>A0A182XIA8</accession>
<reference evidence="2" key="1">
    <citation type="submission" date="2020-05" db="UniProtKB">
        <authorList>
            <consortium name="EnsemblMetazoa"/>
        </authorList>
    </citation>
    <scope>IDENTIFICATION</scope>
    <source>
        <strain evidence="2">SANGQUA</strain>
    </source>
</reference>
<name>A0A182XIA8_ANOQN</name>
<dbReference type="STRING" id="34691.A0A182XIA8"/>
<sequence length="59" mass="6789">MEVWLVCLGLFLRLLNVLLKPIVAFIGGPKRSARFPEIRNDMLNIPAVDLAERIRNKEE</sequence>
<dbReference type="VEuPathDB" id="VectorBase:AQUA009587"/>
<dbReference type="AlphaFoldDB" id="A0A182XIA8"/>
<keyword evidence="3" id="KW-1185">Reference proteome</keyword>
<keyword evidence="1" id="KW-0732">Signal</keyword>
<feature type="signal peptide" evidence="1">
    <location>
        <begin position="1"/>
        <end position="24"/>
    </location>
</feature>
<evidence type="ECO:0000256" key="1">
    <source>
        <dbReference type="SAM" id="SignalP"/>
    </source>
</evidence>
<dbReference type="EnsemblMetazoa" id="AQUA009587-RA">
    <property type="protein sequence ID" value="AQUA009587-PA"/>
    <property type="gene ID" value="AQUA009587"/>
</dbReference>
<proteinExistence type="predicted"/>
<dbReference type="Proteomes" id="UP000076407">
    <property type="component" value="Unassembled WGS sequence"/>
</dbReference>
<evidence type="ECO:0000313" key="2">
    <source>
        <dbReference type="EnsemblMetazoa" id="AQUA009587-PA"/>
    </source>
</evidence>
<organism evidence="2 3">
    <name type="scientific">Anopheles quadriannulatus</name>
    <name type="common">Mosquito</name>
    <dbReference type="NCBI Taxonomy" id="34691"/>
    <lineage>
        <taxon>Eukaryota</taxon>
        <taxon>Metazoa</taxon>
        <taxon>Ecdysozoa</taxon>
        <taxon>Arthropoda</taxon>
        <taxon>Hexapoda</taxon>
        <taxon>Insecta</taxon>
        <taxon>Pterygota</taxon>
        <taxon>Neoptera</taxon>
        <taxon>Endopterygota</taxon>
        <taxon>Diptera</taxon>
        <taxon>Nematocera</taxon>
        <taxon>Culicoidea</taxon>
        <taxon>Culicidae</taxon>
        <taxon>Anophelinae</taxon>
        <taxon>Anopheles</taxon>
    </lineage>
</organism>